<reference evidence="1" key="1">
    <citation type="submission" date="2023-06" db="EMBL/GenBank/DDBJ databases">
        <authorList>
            <person name="Kurt Z."/>
        </authorList>
    </citation>
    <scope>NUCLEOTIDE SEQUENCE</scope>
</reference>
<organism evidence="1">
    <name type="scientific">Hexamita inflata</name>
    <dbReference type="NCBI Taxonomy" id="28002"/>
    <lineage>
        <taxon>Eukaryota</taxon>
        <taxon>Metamonada</taxon>
        <taxon>Diplomonadida</taxon>
        <taxon>Hexamitidae</taxon>
        <taxon>Hexamitinae</taxon>
        <taxon>Hexamita</taxon>
    </lineage>
</organism>
<comment type="caution">
    <text evidence="1">The sequence shown here is derived from an EMBL/GenBank/DDBJ whole genome shotgun (WGS) entry which is preliminary data.</text>
</comment>
<dbReference type="Proteomes" id="UP001642409">
    <property type="component" value="Unassembled WGS sequence"/>
</dbReference>
<reference evidence="2 3" key="2">
    <citation type="submission" date="2024-07" db="EMBL/GenBank/DDBJ databases">
        <authorList>
            <person name="Akdeniz Z."/>
        </authorList>
    </citation>
    <scope>NUCLEOTIDE SEQUENCE [LARGE SCALE GENOMIC DNA]</scope>
</reference>
<dbReference type="EMBL" id="CATOUU010001129">
    <property type="protein sequence ID" value="CAI9973931.1"/>
    <property type="molecule type" value="Genomic_DNA"/>
</dbReference>
<proteinExistence type="predicted"/>
<dbReference type="AlphaFoldDB" id="A0AA86V2R1"/>
<sequence>MCKDCFRFTYLANTKITQIQHFIVKTNIALHLMLPCEHNCLVFTNLQTTVGKTRLSKLALLVLQLSLPHLNHIAAILILKYLLSNNLSTLLKIKQCEYH</sequence>
<accession>A0AA86V2R1</accession>
<evidence type="ECO:0000313" key="2">
    <source>
        <dbReference type="EMBL" id="CAL6074366.1"/>
    </source>
</evidence>
<name>A0AA86V2R1_9EUKA</name>
<protein>
    <submittedName>
        <fullName evidence="2">Hypothetical_protein</fullName>
    </submittedName>
</protein>
<keyword evidence="3" id="KW-1185">Reference proteome</keyword>
<gene>
    <name evidence="2" type="ORF">HINF_LOCUS56687</name>
    <name evidence="1" type="ORF">HINF_LOCUS61576</name>
</gene>
<dbReference type="EMBL" id="CAXDID020000308">
    <property type="protein sequence ID" value="CAL6074366.1"/>
    <property type="molecule type" value="Genomic_DNA"/>
</dbReference>
<evidence type="ECO:0000313" key="3">
    <source>
        <dbReference type="Proteomes" id="UP001642409"/>
    </source>
</evidence>
<evidence type="ECO:0000313" key="1">
    <source>
        <dbReference type="EMBL" id="CAI9973931.1"/>
    </source>
</evidence>